<evidence type="ECO:0000256" key="6">
    <source>
        <dbReference type="RuleBase" id="RU361187"/>
    </source>
</evidence>
<name>A0A939LNT0_9CELL</name>
<keyword evidence="8" id="KW-0732">Signal</keyword>
<dbReference type="EMBL" id="JAGEMK010000002">
    <property type="protein sequence ID" value="MBO1751506.1"/>
    <property type="molecule type" value="Genomic_DNA"/>
</dbReference>
<proteinExistence type="inferred from homology"/>
<evidence type="ECO:0000256" key="1">
    <source>
        <dbReference type="ARBA" id="ARBA00009865"/>
    </source>
</evidence>
<dbReference type="InterPro" id="IPR006710">
    <property type="entry name" value="Glyco_hydro_43"/>
</dbReference>
<evidence type="ECO:0000256" key="7">
    <source>
        <dbReference type="SAM" id="MobiDB-lite"/>
    </source>
</evidence>
<dbReference type="InterPro" id="IPR051795">
    <property type="entry name" value="Glycosyl_Hydrlase_43"/>
</dbReference>
<gene>
    <name evidence="9" type="ORF">J4G33_06775</name>
</gene>
<keyword evidence="2 6" id="KW-0378">Hydrolase</keyword>
<sequence>MRARAALVTAALGATLLLAGCDGGGPGQGGDPAPAPTDAAPATGTPDDPHEPNPVIADDFPDPDMLEVDGVYYAYATNGNNQNVRLASSTDLVTWEPLPDALPELPSWVIPGKTWAPEVTELEPGRYVMYFTATSFRESLQCIGVATADSPEGPFTVVGDEMLLCPPDEGGAIDAATFRAEDDTLHLLWKNDGNCCGHDTWIYRAALDEDGTALAEEPVRLIKQDLPWEGDLVEAPTLLEHEGTFTLLYSANGYGGPEYTIGIATAPSLEGPWTKDPDPFFSSADLDGRYVGPGGQDVILGPDGEPHLLFHSWYGEQTYRGMNLLPLTWEAGRPALAVG</sequence>
<dbReference type="GO" id="GO:0005975">
    <property type="term" value="P:carbohydrate metabolic process"/>
    <property type="evidence" value="ECO:0007669"/>
    <property type="project" value="InterPro"/>
</dbReference>
<dbReference type="InterPro" id="IPR023296">
    <property type="entry name" value="Glyco_hydro_beta-prop_sf"/>
</dbReference>
<dbReference type="SUPFAM" id="SSF75005">
    <property type="entry name" value="Arabinanase/levansucrase/invertase"/>
    <property type="match status" value="1"/>
</dbReference>
<feature type="chain" id="PRO_5038570626" evidence="8">
    <location>
        <begin position="20"/>
        <end position="339"/>
    </location>
</feature>
<comment type="caution">
    <text evidence="9">The sequence shown here is derived from an EMBL/GenBank/DDBJ whole genome shotgun (WGS) entry which is preliminary data.</text>
</comment>
<evidence type="ECO:0000313" key="10">
    <source>
        <dbReference type="Proteomes" id="UP000664209"/>
    </source>
</evidence>
<feature type="active site" description="Proton acceptor" evidence="4">
    <location>
        <position position="62"/>
    </location>
</feature>
<feature type="signal peptide" evidence="8">
    <location>
        <begin position="1"/>
        <end position="19"/>
    </location>
</feature>
<dbReference type="RefSeq" id="WP_208055157.1">
    <property type="nucleotide sequence ID" value="NZ_JAGEMK010000002.1"/>
</dbReference>
<feature type="site" description="Important for catalytic activity, responsible for pKa modulation of the active site Glu and correct orientation of both the proton donor and substrate" evidence="5">
    <location>
        <position position="174"/>
    </location>
</feature>
<dbReference type="AlphaFoldDB" id="A0A939LNT0"/>
<dbReference type="Pfam" id="PF04616">
    <property type="entry name" value="Glyco_hydro_43"/>
    <property type="match status" value="1"/>
</dbReference>
<dbReference type="PANTHER" id="PTHR42812">
    <property type="entry name" value="BETA-XYLOSIDASE"/>
    <property type="match status" value="1"/>
</dbReference>
<evidence type="ECO:0000256" key="3">
    <source>
        <dbReference type="ARBA" id="ARBA00023295"/>
    </source>
</evidence>
<dbReference type="Proteomes" id="UP000664209">
    <property type="component" value="Unassembled WGS sequence"/>
</dbReference>
<feature type="compositionally biased region" description="Low complexity" evidence="7">
    <location>
        <begin position="36"/>
        <end position="46"/>
    </location>
</feature>
<protein>
    <submittedName>
        <fullName evidence="9">Family 43 glycosylhydrolase</fullName>
    </submittedName>
</protein>
<evidence type="ECO:0000256" key="5">
    <source>
        <dbReference type="PIRSR" id="PIRSR606710-2"/>
    </source>
</evidence>
<organism evidence="9 10">
    <name type="scientific">Actinotalea soli</name>
    <dbReference type="NCBI Taxonomy" id="2819234"/>
    <lineage>
        <taxon>Bacteria</taxon>
        <taxon>Bacillati</taxon>
        <taxon>Actinomycetota</taxon>
        <taxon>Actinomycetes</taxon>
        <taxon>Micrococcales</taxon>
        <taxon>Cellulomonadaceae</taxon>
        <taxon>Actinotalea</taxon>
    </lineage>
</organism>
<dbReference type="CDD" id="cd08999">
    <property type="entry name" value="GH43_ABN-like"/>
    <property type="match status" value="1"/>
</dbReference>
<dbReference type="Gene3D" id="2.115.10.20">
    <property type="entry name" value="Glycosyl hydrolase domain, family 43"/>
    <property type="match status" value="1"/>
</dbReference>
<keyword evidence="10" id="KW-1185">Reference proteome</keyword>
<feature type="region of interest" description="Disordered" evidence="7">
    <location>
        <begin position="23"/>
        <end position="61"/>
    </location>
</feature>
<reference evidence="9" key="1">
    <citation type="submission" date="2021-03" db="EMBL/GenBank/DDBJ databases">
        <title>Actinotalea soli sp. nov., isolated from soil.</title>
        <authorList>
            <person name="Ping W."/>
            <person name="Zhang J."/>
        </authorList>
    </citation>
    <scope>NUCLEOTIDE SEQUENCE</scope>
    <source>
        <strain evidence="9">BY-33</strain>
    </source>
</reference>
<comment type="similarity">
    <text evidence="1 6">Belongs to the glycosyl hydrolase 43 family.</text>
</comment>
<accession>A0A939LNT0</accession>
<evidence type="ECO:0000256" key="2">
    <source>
        <dbReference type="ARBA" id="ARBA00022801"/>
    </source>
</evidence>
<dbReference type="PROSITE" id="PS51257">
    <property type="entry name" value="PROKAR_LIPOPROTEIN"/>
    <property type="match status" value="1"/>
</dbReference>
<keyword evidence="3 6" id="KW-0326">Glycosidase</keyword>
<feature type="active site" description="Proton donor" evidence="4">
    <location>
        <position position="234"/>
    </location>
</feature>
<dbReference type="GO" id="GO:0004553">
    <property type="term" value="F:hydrolase activity, hydrolyzing O-glycosyl compounds"/>
    <property type="evidence" value="ECO:0007669"/>
    <property type="project" value="InterPro"/>
</dbReference>
<evidence type="ECO:0000313" key="9">
    <source>
        <dbReference type="EMBL" id="MBO1751506.1"/>
    </source>
</evidence>
<evidence type="ECO:0000256" key="8">
    <source>
        <dbReference type="SAM" id="SignalP"/>
    </source>
</evidence>
<dbReference type="PANTHER" id="PTHR42812:SF5">
    <property type="entry name" value="ENDO-ARABINASE"/>
    <property type="match status" value="1"/>
</dbReference>
<evidence type="ECO:0000256" key="4">
    <source>
        <dbReference type="PIRSR" id="PIRSR606710-1"/>
    </source>
</evidence>